<dbReference type="InterPro" id="IPR012349">
    <property type="entry name" value="Split_barrel_FMN-bd"/>
</dbReference>
<dbReference type="PANTHER" id="PTHR33798:SF5">
    <property type="entry name" value="FLAVIN REDUCTASE LIKE DOMAIN-CONTAINING PROTEIN"/>
    <property type="match status" value="1"/>
</dbReference>
<name>A0ABW5LTI8_9FLAO</name>
<dbReference type="GO" id="GO:0016491">
    <property type="term" value="F:oxidoreductase activity"/>
    <property type="evidence" value="ECO:0007669"/>
    <property type="project" value="UniProtKB-KW"/>
</dbReference>
<feature type="domain" description="Flavin reductase like" evidence="5">
    <location>
        <begin position="34"/>
        <end position="169"/>
    </location>
</feature>
<accession>A0ABW5LTI8</accession>
<comment type="cofactor">
    <cofactor evidence="1">
        <name>FMN</name>
        <dbReference type="ChEBI" id="CHEBI:58210"/>
    </cofactor>
</comment>
<proteinExistence type="inferred from homology"/>
<comment type="caution">
    <text evidence="6">The sequence shown here is derived from an EMBL/GenBank/DDBJ whole genome shotgun (WGS) entry which is preliminary data.</text>
</comment>
<dbReference type="SUPFAM" id="SSF50475">
    <property type="entry name" value="FMN-binding split barrel"/>
    <property type="match status" value="1"/>
</dbReference>
<keyword evidence="6" id="KW-0560">Oxidoreductase</keyword>
<evidence type="ECO:0000313" key="7">
    <source>
        <dbReference type="Proteomes" id="UP001597508"/>
    </source>
</evidence>
<evidence type="ECO:0000256" key="3">
    <source>
        <dbReference type="ARBA" id="ARBA00022643"/>
    </source>
</evidence>
<evidence type="ECO:0000259" key="5">
    <source>
        <dbReference type="Pfam" id="PF01613"/>
    </source>
</evidence>
<dbReference type="EC" id="1.5.1.-" evidence="6"/>
<dbReference type="Pfam" id="PF01613">
    <property type="entry name" value="Flavin_Reduct"/>
    <property type="match status" value="1"/>
</dbReference>
<dbReference type="RefSeq" id="WP_379667045.1">
    <property type="nucleotide sequence ID" value="NZ_JBHULH010000008.1"/>
</dbReference>
<dbReference type="EMBL" id="JBHULH010000008">
    <property type="protein sequence ID" value="MFD2568143.1"/>
    <property type="molecule type" value="Genomic_DNA"/>
</dbReference>
<evidence type="ECO:0000256" key="4">
    <source>
        <dbReference type="ARBA" id="ARBA00038054"/>
    </source>
</evidence>
<gene>
    <name evidence="6" type="ORF">ACFSRZ_12220</name>
</gene>
<keyword evidence="2" id="KW-0285">Flavoprotein</keyword>
<dbReference type="Proteomes" id="UP001597508">
    <property type="component" value="Unassembled WGS sequence"/>
</dbReference>
<keyword evidence="7" id="KW-1185">Reference proteome</keyword>
<organism evidence="6 7">
    <name type="scientific">Pseudotenacibaculum haliotis</name>
    <dbReference type="NCBI Taxonomy" id="1862138"/>
    <lineage>
        <taxon>Bacteria</taxon>
        <taxon>Pseudomonadati</taxon>
        <taxon>Bacteroidota</taxon>
        <taxon>Flavobacteriia</taxon>
        <taxon>Flavobacteriales</taxon>
        <taxon>Flavobacteriaceae</taxon>
        <taxon>Pseudotenacibaculum</taxon>
    </lineage>
</organism>
<reference evidence="7" key="1">
    <citation type="journal article" date="2019" name="Int. J. Syst. Evol. Microbiol.">
        <title>The Global Catalogue of Microorganisms (GCM) 10K type strain sequencing project: providing services to taxonomists for standard genome sequencing and annotation.</title>
        <authorList>
            <consortium name="The Broad Institute Genomics Platform"/>
            <consortium name="The Broad Institute Genome Sequencing Center for Infectious Disease"/>
            <person name="Wu L."/>
            <person name="Ma J."/>
        </authorList>
    </citation>
    <scope>NUCLEOTIDE SEQUENCE [LARGE SCALE GENOMIC DNA]</scope>
    <source>
        <strain evidence="7">KCTC 52127</strain>
    </source>
</reference>
<evidence type="ECO:0000313" key="6">
    <source>
        <dbReference type="EMBL" id="MFD2568143.1"/>
    </source>
</evidence>
<dbReference type="InterPro" id="IPR002563">
    <property type="entry name" value="Flavin_Rdtase-like_dom"/>
</dbReference>
<protein>
    <submittedName>
        <fullName evidence="6">Flavin reductase family protein</fullName>
        <ecNumber evidence="6">1.5.1.-</ecNumber>
    </submittedName>
</protein>
<comment type="similarity">
    <text evidence="4">Belongs to the flavoredoxin family.</text>
</comment>
<dbReference type="Gene3D" id="2.30.110.10">
    <property type="entry name" value="Electron Transport, Fmn-binding Protein, Chain A"/>
    <property type="match status" value="1"/>
</dbReference>
<sequence length="213" mass="24194">MVHYTRKDIDGLKHIQRINLINSCSGYKSANLLATISQDGITNVAVFSSVTHLGSNPPVLGFILRPTSIPRNTYKNIKETGVFTINHIYNEIIEDAHHTSAKYPEHISEFDMTSLEVEYKKNCCAPFVKRSPVQLKMKYLEEYFIKTNEVLHIIAEIQDIYVNDDLLEEDGFINLAKGKIAAINGLDAYAIAKENTRFEYQRPKVLDEKAKAT</sequence>
<keyword evidence="3" id="KW-0288">FMN</keyword>
<dbReference type="PANTHER" id="PTHR33798">
    <property type="entry name" value="FLAVOPROTEIN OXYGENASE"/>
    <property type="match status" value="1"/>
</dbReference>
<evidence type="ECO:0000256" key="2">
    <source>
        <dbReference type="ARBA" id="ARBA00022630"/>
    </source>
</evidence>
<evidence type="ECO:0000256" key="1">
    <source>
        <dbReference type="ARBA" id="ARBA00001917"/>
    </source>
</evidence>